<evidence type="ECO:0000313" key="2">
    <source>
        <dbReference type="EMBL" id="MBP1081347.1"/>
    </source>
</evidence>
<evidence type="ECO:0000256" key="1">
    <source>
        <dbReference type="SAM" id="Phobius"/>
    </source>
</evidence>
<feature type="transmembrane region" description="Helical" evidence="1">
    <location>
        <begin position="116"/>
        <end position="134"/>
    </location>
</feature>
<organism evidence="2 3">
    <name type="scientific">Bacillus capparidis</name>
    <dbReference type="NCBI Taxonomy" id="1840411"/>
    <lineage>
        <taxon>Bacteria</taxon>
        <taxon>Bacillati</taxon>
        <taxon>Bacillota</taxon>
        <taxon>Bacilli</taxon>
        <taxon>Bacillales</taxon>
        <taxon>Bacillaceae</taxon>
        <taxon>Bacillus</taxon>
    </lineage>
</organism>
<dbReference type="EMBL" id="JAFDST010000002">
    <property type="protein sequence ID" value="MBP1081347.1"/>
    <property type="molecule type" value="Genomic_DNA"/>
</dbReference>
<dbReference type="PROSITE" id="PS51257">
    <property type="entry name" value="PROKAR_LIPOPROTEIN"/>
    <property type="match status" value="1"/>
</dbReference>
<accession>A0ABS4CUU5</accession>
<dbReference type="InterPro" id="IPR025450">
    <property type="entry name" value="YndJ-like"/>
</dbReference>
<dbReference type="Proteomes" id="UP000674416">
    <property type="component" value="Unassembled WGS sequence"/>
</dbReference>
<feature type="transmembrane region" description="Helical" evidence="1">
    <location>
        <begin position="7"/>
        <end position="24"/>
    </location>
</feature>
<evidence type="ECO:0000313" key="3">
    <source>
        <dbReference type="Proteomes" id="UP000674416"/>
    </source>
</evidence>
<feature type="transmembrane region" description="Helical" evidence="1">
    <location>
        <begin position="179"/>
        <end position="199"/>
    </location>
</feature>
<feature type="transmembrane region" description="Helical" evidence="1">
    <location>
        <begin position="62"/>
        <end position="79"/>
    </location>
</feature>
<gene>
    <name evidence="2" type="ORF">JOC74_001840</name>
</gene>
<keyword evidence="1" id="KW-1133">Transmembrane helix</keyword>
<dbReference type="Pfam" id="PF14158">
    <property type="entry name" value="YndJ"/>
    <property type="match status" value="1"/>
</dbReference>
<dbReference type="RefSeq" id="WP_211086122.1">
    <property type="nucleotide sequence ID" value="NZ_JAFDST010000002.1"/>
</dbReference>
<evidence type="ECO:0008006" key="4">
    <source>
        <dbReference type="Google" id="ProtNLM"/>
    </source>
</evidence>
<proteinExistence type="predicted"/>
<keyword evidence="3" id="KW-1185">Reference proteome</keyword>
<feature type="transmembrane region" description="Helical" evidence="1">
    <location>
        <begin position="30"/>
        <end position="50"/>
    </location>
</feature>
<comment type="caution">
    <text evidence="2">The sequence shown here is derived from an EMBL/GenBank/DDBJ whole genome shotgun (WGS) entry which is preliminary data.</text>
</comment>
<name>A0ABS4CUU5_9BACI</name>
<feature type="transmembrane region" description="Helical" evidence="1">
    <location>
        <begin position="146"/>
        <end position="167"/>
    </location>
</feature>
<feature type="transmembrane region" description="Helical" evidence="1">
    <location>
        <begin position="205"/>
        <end position="223"/>
    </location>
</feature>
<keyword evidence="1" id="KW-0472">Membrane</keyword>
<reference evidence="2 3" key="1">
    <citation type="submission" date="2021-01" db="EMBL/GenBank/DDBJ databases">
        <title>Genomic Encyclopedia of Type Strains, Phase IV (KMG-IV): sequencing the most valuable type-strain genomes for metagenomic binning, comparative biology and taxonomic classification.</title>
        <authorList>
            <person name="Goeker M."/>
        </authorList>
    </citation>
    <scope>NUCLEOTIDE SEQUENCE [LARGE SCALE GENOMIC DNA]</scope>
    <source>
        <strain evidence="2 3">DSM 103394</strain>
    </source>
</reference>
<keyword evidence="1" id="KW-0812">Transmembrane</keyword>
<feature type="transmembrane region" description="Helical" evidence="1">
    <location>
        <begin position="235"/>
        <end position="258"/>
    </location>
</feature>
<feature type="transmembrane region" description="Helical" evidence="1">
    <location>
        <begin position="85"/>
        <end position="104"/>
    </location>
</feature>
<feature type="transmembrane region" description="Helical" evidence="1">
    <location>
        <begin position="270"/>
        <end position="291"/>
    </location>
</feature>
<protein>
    <recommendedName>
        <fullName evidence="4">YndJ-like protein</fullName>
    </recommendedName>
</protein>
<sequence>MNRTNGIAGWILFVLFLACTYQQFLIAETLVLASILIFVPAVMKLTSHSYRNGKEPFLKKAVIGLYPFAAAAATLAFLFDSVYFASGWFLYTGLLALYGFRRLAERGFANIEETSIDAGFMYLVLGGFWFTAYVGEFEIMNFGPLILLLTAVHFHYSAFLLPIFNGLLGRRLTSFRRVYACVTWILLLSPLVIAAGISFSRQLEFVSVFLYTASLYVYGFLVLKTPFSRRIAKMLVGFSSFILLLTIFFSLIYSFGVLRQQATFTIENMIWIHGLVNAAGVIVPALVGWSLEKPAAAYSFYGLPLSEIKGSGNIGERFLEKENLVSEANCTGLVDQIADFYSVDFKGTDPLIKDFYEQTENYQLYAQVTWKGWFRPFLAIYSFFSKRMGQLYLPQHAEWEEMTGELKGVDSKQDGREKVRAWVRCNQRGEAIFLALYSKHSYQNETYMNVALPLPFASMTGILKPYGTKNGGLLLTSKRRKDGWGDEGIYLNKLRLPLEESFDLSADGSQELSAVHRMWIVGLPFLTIDYIIRKKDRFKKA</sequence>